<proteinExistence type="predicted"/>
<sequence length="168" mass="17595">MTDRADGTDGAEGAGGADGSGPTRVDRIGPLGALLLYFSSAMMGLCGPVMLACTFLADAGILLGGILCTVLCTPLGFAFWAYTSTERENNRRLDAFGVRATAEITDLTPWEDADDAGVVAALRISGPGFPTFETTWKHSLHSGLRVGVRLTAVVDPARNLFRIDGISS</sequence>
<name>A0AAU2A3K7_9ACTN</name>
<keyword evidence="2" id="KW-1133">Transmembrane helix</keyword>
<evidence type="ECO:0000313" key="3">
    <source>
        <dbReference type="EMBL" id="WTT18166.1"/>
    </source>
</evidence>
<dbReference type="EMBL" id="CP108222">
    <property type="protein sequence ID" value="WTT18166.1"/>
    <property type="molecule type" value="Genomic_DNA"/>
</dbReference>
<dbReference type="AlphaFoldDB" id="A0AAU2A3K7"/>
<keyword evidence="2" id="KW-0812">Transmembrane</keyword>
<protein>
    <submittedName>
        <fullName evidence="3">Uncharacterized protein</fullName>
    </submittedName>
</protein>
<evidence type="ECO:0000256" key="1">
    <source>
        <dbReference type="SAM" id="MobiDB-lite"/>
    </source>
</evidence>
<feature type="region of interest" description="Disordered" evidence="1">
    <location>
        <begin position="1"/>
        <end position="23"/>
    </location>
</feature>
<keyword evidence="2" id="KW-0472">Membrane</keyword>
<evidence type="ECO:0000256" key="2">
    <source>
        <dbReference type="SAM" id="Phobius"/>
    </source>
</evidence>
<feature type="transmembrane region" description="Helical" evidence="2">
    <location>
        <begin position="63"/>
        <end position="82"/>
    </location>
</feature>
<feature type="transmembrane region" description="Helical" evidence="2">
    <location>
        <begin position="34"/>
        <end position="57"/>
    </location>
</feature>
<gene>
    <name evidence="3" type="ORF">OHA22_22810</name>
</gene>
<reference evidence="3" key="1">
    <citation type="submission" date="2022-10" db="EMBL/GenBank/DDBJ databases">
        <title>The complete genomes of actinobacterial strains from the NBC collection.</title>
        <authorList>
            <person name="Joergensen T.S."/>
            <person name="Alvarez Arevalo M."/>
            <person name="Sterndorff E.B."/>
            <person name="Faurdal D."/>
            <person name="Vuksanovic O."/>
            <person name="Mourched A.-S."/>
            <person name="Charusanti P."/>
            <person name="Shaw S."/>
            <person name="Blin K."/>
            <person name="Weber T."/>
        </authorList>
    </citation>
    <scope>NUCLEOTIDE SEQUENCE</scope>
    <source>
        <strain evidence="3">NBC_00093</strain>
    </source>
</reference>
<organism evidence="3">
    <name type="scientific">Streptomyces sp. NBC_00093</name>
    <dbReference type="NCBI Taxonomy" id="2975649"/>
    <lineage>
        <taxon>Bacteria</taxon>
        <taxon>Bacillati</taxon>
        <taxon>Actinomycetota</taxon>
        <taxon>Actinomycetes</taxon>
        <taxon>Kitasatosporales</taxon>
        <taxon>Streptomycetaceae</taxon>
        <taxon>Streptomyces</taxon>
    </lineage>
</organism>
<accession>A0AAU2A3K7</accession>
<feature type="compositionally biased region" description="Gly residues" evidence="1">
    <location>
        <begin position="10"/>
        <end position="19"/>
    </location>
</feature>